<protein>
    <submittedName>
        <fullName evidence="1">Uncharacterized protein</fullName>
    </submittedName>
</protein>
<gene>
    <name evidence="1" type="ORF">DCO56_11895</name>
</gene>
<accession>A0A363NTM5</accession>
<organism evidence="1 2">
    <name type="scientific">Sphingobacterium athyrii</name>
    <dbReference type="NCBI Taxonomy" id="2152717"/>
    <lineage>
        <taxon>Bacteria</taxon>
        <taxon>Pseudomonadati</taxon>
        <taxon>Bacteroidota</taxon>
        <taxon>Sphingobacteriia</taxon>
        <taxon>Sphingobacteriales</taxon>
        <taxon>Sphingobacteriaceae</taxon>
        <taxon>Sphingobacterium</taxon>
    </lineage>
</organism>
<dbReference type="EMBL" id="QCXX01000003">
    <property type="protein sequence ID" value="PUV24068.1"/>
    <property type="molecule type" value="Genomic_DNA"/>
</dbReference>
<evidence type="ECO:0000313" key="2">
    <source>
        <dbReference type="Proteomes" id="UP000250831"/>
    </source>
</evidence>
<keyword evidence="2" id="KW-1185">Reference proteome</keyword>
<evidence type="ECO:0000313" key="1">
    <source>
        <dbReference type="EMBL" id="PUV24068.1"/>
    </source>
</evidence>
<reference evidence="1 2" key="1">
    <citation type="submission" date="2018-04" db="EMBL/GenBank/DDBJ databases">
        <title>Sphingobacterium sp. M46 Genome.</title>
        <authorList>
            <person name="Cheng J."/>
            <person name="Li Y."/>
        </authorList>
    </citation>
    <scope>NUCLEOTIDE SEQUENCE [LARGE SCALE GENOMIC DNA]</scope>
    <source>
        <strain evidence="1 2">M46</strain>
    </source>
</reference>
<comment type="caution">
    <text evidence="1">The sequence shown here is derived from an EMBL/GenBank/DDBJ whole genome shotgun (WGS) entry which is preliminary data.</text>
</comment>
<name>A0A363NTM5_9SPHI</name>
<dbReference type="AlphaFoldDB" id="A0A363NTM5"/>
<dbReference type="Proteomes" id="UP000250831">
    <property type="component" value="Unassembled WGS sequence"/>
</dbReference>
<sequence length="129" mass="15262">MAERYKFEVSKDSLMHRIILFNVSQDSESQDYIFKIDKNSPYFYRGYIYDNKNSESYLVLIPTPSESDTELLLISITDREGQVIGINHEPENKEEIKVRKTVIKNFEDRILNNLNLKYVRLGNAMNKNY</sequence>
<proteinExistence type="predicted"/>